<sequence>MPVPLDASAVRVPKAGELVAAELRRKIITGELEVGEPLPSEAALMAQFGVSRPTLREAFRILESEQLIRVLRGARGGARVLKPDPAVAGQYTGVLLQSLGTPLVDVYRARASIEESAVRMSAGRRLNANLKELNLLLAEGAELIENSPAYAEHDVAFHRAVVDLAGSTTLKVLADMLFHIIGAHNRAFIAAHPEGYELPANRTAHRAHAKLIRLLEAGDLEAAQSHWRRHLDGVEQYMVGDSKETIVDVLASGGPG</sequence>
<dbReference type="PANTHER" id="PTHR43537">
    <property type="entry name" value="TRANSCRIPTIONAL REGULATOR, GNTR FAMILY"/>
    <property type="match status" value="1"/>
</dbReference>
<dbReference type="Gene3D" id="1.10.10.10">
    <property type="entry name" value="Winged helix-like DNA-binding domain superfamily/Winged helix DNA-binding domain"/>
    <property type="match status" value="1"/>
</dbReference>
<dbReference type="Pfam" id="PF07729">
    <property type="entry name" value="FCD"/>
    <property type="match status" value="1"/>
</dbReference>
<dbReference type="AlphaFoldDB" id="A0A7R7GQJ1"/>
<evidence type="ECO:0000259" key="4">
    <source>
        <dbReference type="PROSITE" id="PS50949"/>
    </source>
</evidence>
<dbReference type="SUPFAM" id="SSF46785">
    <property type="entry name" value="Winged helix' DNA-binding domain"/>
    <property type="match status" value="1"/>
</dbReference>
<dbReference type="PROSITE" id="PS50949">
    <property type="entry name" value="HTH_GNTR"/>
    <property type="match status" value="1"/>
</dbReference>
<protein>
    <submittedName>
        <fullName evidence="5">GntR family transcriptional regulator</fullName>
    </submittedName>
</protein>
<keyword evidence="3" id="KW-0804">Transcription</keyword>
<dbReference type="InterPro" id="IPR011711">
    <property type="entry name" value="GntR_C"/>
</dbReference>
<dbReference type="CDD" id="cd07377">
    <property type="entry name" value="WHTH_GntR"/>
    <property type="match status" value="1"/>
</dbReference>
<dbReference type="GO" id="GO:0003677">
    <property type="term" value="F:DNA binding"/>
    <property type="evidence" value="ECO:0007669"/>
    <property type="project" value="UniProtKB-KW"/>
</dbReference>
<keyword evidence="2" id="KW-0238">DNA-binding</keyword>
<evidence type="ECO:0000313" key="5">
    <source>
        <dbReference type="EMBL" id="BCO34208.1"/>
    </source>
</evidence>
<dbReference type="EMBL" id="AP024237">
    <property type="protein sequence ID" value="BCO34208.1"/>
    <property type="molecule type" value="Genomic_DNA"/>
</dbReference>
<dbReference type="Pfam" id="PF00392">
    <property type="entry name" value="GntR"/>
    <property type="match status" value="1"/>
</dbReference>
<dbReference type="SMART" id="SM00345">
    <property type="entry name" value="HTH_GNTR"/>
    <property type="match status" value="1"/>
</dbReference>
<accession>A0A7R7GQJ1</accession>
<organism evidence="5 6">
    <name type="scientific">Mycobacterium heckeshornense</name>
    <dbReference type="NCBI Taxonomy" id="110505"/>
    <lineage>
        <taxon>Bacteria</taxon>
        <taxon>Bacillati</taxon>
        <taxon>Actinomycetota</taxon>
        <taxon>Actinomycetes</taxon>
        <taxon>Mycobacteriales</taxon>
        <taxon>Mycobacteriaceae</taxon>
        <taxon>Mycobacterium</taxon>
    </lineage>
</organism>
<dbReference type="PANTHER" id="PTHR43537:SF5">
    <property type="entry name" value="UXU OPERON TRANSCRIPTIONAL REGULATOR"/>
    <property type="match status" value="1"/>
</dbReference>
<dbReference type="Gene3D" id="1.20.120.530">
    <property type="entry name" value="GntR ligand-binding domain-like"/>
    <property type="match status" value="1"/>
</dbReference>
<feature type="domain" description="HTH gntR-type" evidence="4">
    <location>
        <begin position="13"/>
        <end position="83"/>
    </location>
</feature>
<reference evidence="5 6" key="1">
    <citation type="submission" date="2020-12" db="EMBL/GenBank/DDBJ databases">
        <title>Complete genome sequence of Mycobacterium heckeshornense JCM 15655T, closely related to a pathogenic non-tuberculous mycobacterial species Mycobacterium xenopi.</title>
        <authorList>
            <person name="Yoshida M."/>
            <person name="Fukano H."/>
            <person name="Asakura T."/>
            <person name="Suzuki M."/>
            <person name="Hoshino Y."/>
        </authorList>
    </citation>
    <scope>NUCLEOTIDE SEQUENCE [LARGE SCALE GENOMIC DNA]</scope>
    <source>
        <strain evidence="5 6">JCM 15655</strain>
    </source>
</reference>
<dbReference type="PRINTS" id="PR00035">
    <property type="entry name" value="HTHGNTR"/>
</dbReference>
<name>A0A7R7GQJ1_9MYCO</name>
<dbReference type="SUPFAM" id="SSF48008">
    <property type="entry name" value="GntR ligand-binding domain-like"/>
    <property type="match status" value="1"/>
</dbReference>
<evidence type="ECO:0000256" key="3">
    <source>
        <dbReference type="ARBA" id="ARBA00023163"/>
    </source>
</evidence>
<dbReference type="GO" id="GO:0003700">
    <property type="term" value="F:DNA-binding transcription factor activity"/>
    <property type="evidence" value="ECO:0007669"/>
    <property type="project" value="InterPro"/>
</dbReference>
<dbReference type="InterPro" id="IPR000524">
    <property type="entry name" value="Tscrpt_reg_HTH_GntR"/>
</dbReference>
<keyword evidence="6" id="KW-1185">Reference proteome</keyword>
<evidence type="ECO:0000256" key="2">
    <source>
        <dbReference type="ARBA" id="ARBA00023125"/>
    </source>
</evidence>
<evidence type="ECO:0000256" key="1">
    <source>
        <dbReference type="ARBA" id="ARBA00023015"/>
    </source>
</evidence>
<dbReference type="InterPro" id="IPR036390">
    <property type="entry name" value="WH_DNA-bd_sf"/>
</dbReference>
<dbReference type="InterPro" id="IPR036388">
    <property type="entry name" value="WH-like_DNA-bd_sf"/>
</dbReference>
<gene>
    <name evidence="5" type="ORF">MHEC_06410</name>
</gene>
<keyword evidence="1" id="KW-0805">Transcription regulation</keyword>
<evidence type="ECO:0000313" key="6">
    <source>
        <dbReference type="Proteomes" id="UP000595446"/>
    </source>
</evidence>
<dbReference type="SMART" id="SM00895">
    <property type="entry name" value="FCD"/>
    <property type="match status" value="1"/>
</dbReference>
<dbReference type="InterPro" id="IPR008920">
    <property type="entry name" value="TF_FadR/GntR_C"/>
</dbReference>
<dbReference type="Proteomes" id="UP000595446">
    <property type="component" value="Chromosome"/>
</dbReference>
<proteinExistence type="predicted"/>